<dbReference type="Gene3D" id="3.30.310.240">
    <property type="entry name" value="Bacterial toxin RNase RnlA/LsoA, N-terminal domain"/>
    <property type="match status" value="1"/>
</dbReference>
<sequence>MDEFTDLNLDREKLKNCLEQFCKKNEFHLEFVEDKPNKKTFKIIKSGLEPARLVFHLKKSGATTIQINEGKNKKLNCEIAEYIKLNLCQEEIKSLNILIKGISNTTMEKIFSEIESIQGINKINITPKKINGGTLYELKSETFDDQLNLSYYDKNHNLLIQGRPLSCYKVVAYSLSMDINTDTLARILYKKDDCEKNIARPETSESLLKMKLPKSYDNLPKEIKNLLISSCCIRAASPNLPEYSMLTYCELKALEGIIKSKLVECQIVEIPNNVGELFEIPHDPKAITLKNEILQQYKELNQIKTPIEAAYKYYRARRHSLFHMQGFIHTSSKVDSLQAAINICDKVYSLIEGFY</sequence>
<dbReference type="InterPro" id="IPR031845">
    <property type="entry name" value="RnlA_toxin_NRD"/>
</dbReference>
<dbReference type="GO" id="GO:0004521">
    <property type="term" value="F:RNA endonuclease activity"/>
    <property type="evidence" value="ECO:0007669"/>
    <property type="project" value="InterPro"/>
</dbReference>
<organism evidence="4 5">
    <name type="scientific">Otariodibacter oris</name>
    <dbReference type="NCBI Taxonomy" id="1032623"/>
    <lineage>
        <taxon>Bacteria</taxon>
        <taxon>Pseudomonadati</taxon>
        <taxon>Pseudomonadota</taxon>
        <taxon>Gammaproteobacteria</taxon>
        <taxon>Pasteurellales</taxon>
        <taxon>Pasteurellaceae</taxon>
        <taxon>Otariodibacter</taxon>
    </lineage>
</organism>
<dbReference type="EMBL" id="RBJC01000004">
    <property type="protein sequence ID" value="RKR76785.1"/>
    <property type="molecule type" value="Genomic_DNA"/>
</dbReference>
<name>A0A420XHI8_9PAST</name>
<protein>
    <submittedName>
        <fullName evidence="4">RnlA-like RNase toxin of RnlAB toxin-antitoxin system</fullName>
    </submittedName>
</protein>
<feature type="domain" description="Bacterial toxin RNase RnlA/LsoA N-terminal repeated" evidence="1">
    <location>
        <begin position="95"/>
        <end position="175"/>
    </location>
</feature>
<evidence type="ECO:0000259" key="2">
    <source>
        <dbReference type="Pfam" id="PF19034"/>
    </source>
</evidence>
<dbReference type="OrthoDB" id="6398311at2"/>
<dbReference type="Pfam" id="PF15935">
    <property type="entry name" value="RnlA_toxin"/>
    <property type="match status" value="1"/>
</dbReference>
<comment type="caution">
    <text evidence="4">The sequence shown here is derived from an EMBL/GenBank/DDBJ whole genome shotgun (WGS) entry which is preliminary data.</text>
</comment>
<dbReference type="Pfam" id="PF19417">
    <property type="entry name" value="RnlA_toxin_N"/>
    <property type="match status" value="1"/>
</dbReference>
<evidence type="ECO:0000313" key="5">
    <source>
        <dbReference type="Proteomes" id="UP000280099"/>
    </source>
</evidence>
<dbReference type="Proteomes" id="UP000280099">
    <property type="component" value="Unassembled WGS sequence"/>
</dbReference>
<proteinExistence type="predicted"/>
<keyword evidence="5" id="KW-1185">Reference proteome</keyword>
<dbReference type="AlphaFoldDB" id="A0A420XHI8"/>
<reference evidence="4 5" key="1">
    <citation type="submission" date="2018-10" db="EMBL/GenBank/DDBJ databases">
        <title>Genomic Encyclopedia of Type Strains, Phase IV (KMG-IV): sequencing the most valuable type-strain genomes for metagenomic binning, comparative biology and taxonomic classification.</title>
        <authorList>
            <person name="Goeker M."/>
        </authorList>
    </citation>
    <scope>NUCLEOTIDE SEQUENCE [LARGE SCALE GENOMIC DNA]</scope>
    <source>
        <strain evidence="4 5">DSM 23800</strain>
    </source>
</reference>
<dbReference type="RefSeq" id="WP_121120895.1">
    <property type="nucleotide sequence ID" value="NZ_CP016604.1"/>
</dbReference>
<dbReference type="InterPro" id="IPR043994">
    <property type="entry name" value="RnlA/LsoA-toxin_DBD"/>
</dbReference>
<evidence type="ECO:0000259" key="3">
    <source>
        <dbReference type="Pfam" id="PF19417"/>
    </source>
</evidence>
<gene>
    <name evidence="4" type="ORF">DES31_0093</name>
</gene>
<dbReference type="Gene3D" id="6.10.250.2650">
    <property type="match status" value="1"/>
</dbReference>
<evidence type="ECO:0000313" key="4">
    <source>
        <dbReference type="EMBL" id="RKR76785.1"/>
    </source>
</evidence>
<feature type="domain" description="Bacterial toxin RNase RnlA/LsoA DBD" evidence="2">
    <location>
        <begin position="202"/>
        <end position="325"/>
    </location>
</feature>
<feature type="domain" description="Bacterial toxin RNase RnlA/LsoA N-terminal" evidence="3">
    <location>
        <begin position="6"/>
        <end position="83"/>
    </location>
</feature>
<dbReference type="Pfam" id="PF19034">
    <property type="entry name" value="RnlA-toxin_DBD"/>
    <property type="match status" value="1"/>
</dbReference>
<accession>A0A420XHI8</accession>
<evidence type="ECO:0000259" key="1">
    <source>
        <dbReference type="Pfam" id="PF15935"/>
    </source>
</evidence>
<dbReference type="Gene3D" id="3.30.160.690">
    <property type="entry name" value="Bacterial toxin RNase RnlA/LsoA, N repeated domain"/>
    <property type="match status" value="1"/>
</dbReference>
<dbReference type="Gene3D" id="1.10.8.1130">
    <property type="entry name" value="Bacterial toxin RNase RnlA/LsoA, C-terminal Dmd-binding domain"/>
    <property type="match status" value="1"/>
</dbReference>
<dbReference type="InterPro" id="IPR045837">
    <property type="entry name" value="RnlA_toxin_N"/>
</dbReference>